<dbReference type="AlphaFoldDB" id="A0A4W3I9G5"/>
<evidence type="ECO:0000256" key="1">
    <source>
        <dbReference type="ARBA" id="ARBA00004651"/>
    </source>
</evidence>
<feature type="transmembrane region" description="Helical" evidence="12">
    <location>
        <begin position="675"/>
        <end position="699"/>
    </location>
</feature>
<feature type="transmembrane region" description="Helical" evidence="12">
    <location>
        <begin position="641"/>
        <end position="663"/>
    </location>
</feature>
<sequence length="866" mass="96034">KTFLFDCGFSHPPTSTFIPLDSRSKLGSERSTCSYGGRFDLSELFMKGDIILNGLFPIHFRMNKSNLTYRLSPGSPLCDGFNLRSFRWAQTMIFALHEINSDLMLLPNITLGYEIYDTCTTPAQSLRAALTLARHKEDASDGNCMETSSNSVIVGDSGSTQSIVVAKTLGPLHIPMVSYFSSCSCLSNREEFPAFFRTIPSDTFQARAVVRLVQRFGWTWVGSVAGDDDYGRYGTQAFTDEVKKLGVCIAFTELIPKVYSRERILQITETIKRSTARVIVMFALEGDAYPLIKEVVQQNITGHQWIASEAWVTSSLMATAEHLPALDGTIGFAIPRAEIPGLRDFLLQVDPFKSPENGLVKELWETMFKCSFNLKSDIVDGKSSLIPQAKCTGSEFLNSSYTIYSDVSELRISYNVYKAVYAFAHALHNLYSCANNNDPFDNKTCANIIDFKPWQLMHYLREVRFTSKLGEEIYFDENGDPVATYDLVNWQQEDAGQVSFVPVGHFNGAPNSGQDLVVNETAIVWNGGKVPQSLCSVSCRPGTRKAAQEGRETCCFDCVPCAEGQVTSAVDSINCIPCPEDSWSNLQRNKCIPKELEFLSFAEPLGLMLTTGSALGALSTIIVAAVLLYHRDTPIVRANNSKLSFLLLFSLTFCFLCSLTYMGQPSTWTCMLRHTLFGVSFVLCISCVLGKTLVVLIAFKATLPNSNVWKWLGTLQQVLSVFSCTLIQVIICVVWLLVSPPSAARNVEYSSEKILLECNLGSVSAFCCVLGYIGFLSCMSFVLAFLARKLPDQFNEAKLITFSMLVFGAVWLAFIPAYVSSPGKYTVAVEIFAILSSSFALLICIFAPKCYVILLKPHKNTRNHNR</sequence>
<evidence type="ECO:0000256" key="11">
    <source>
        <dbReference type="ARBA" id="ARBA00023224"/>
    </source>
</evidence>
<dbReference type="FunFam" id="3.40.50.2300:FF:000125">
    <property type="entry name" value="Vomeronasal 2, receptor 88"/>
    <property type="match status" value="1"/>
</dbReference>
<dbReference type="FunFam" id="3.40.50.2300:FF:000475">
    <property type="entry name" value="Olfactory receptor C family, g2"/>
    <property type="match status" value="1"/>
</dbReference>
<dbReference type="Gene3D" id="3.40.50.2300">
    <property type="match status" value="2"/>
</dbReference>
<organism evidence="14 15">
    <name type="scientific">Callorhinchus milii</name>
    <name type="common">Ghost shark</name>
    <dbReference type="NCBI Taxonomy" id="7868"/>
    <lineage>
        <taxon>Eukaryota</taxon>
        <taxon>Metazoa</taxon>
        <taxon>Chordata</taxon>
        <taxon>Craniata</taxon>
        <taxon>Vertebrata</taxon>
        <taxon>Chondrichthyes</taxon>
        <taxon>Holocephali</taxon>
        <taxon>Chimaeriformes</taxon>
        <taxon>Callorhinchidae</taxon>
        <taxon>Callorhinchus</taxon>
    </lineage>
</organism>
<evidence type="ECO:0000256" key="3">
    <source>
        <dbReference type="ARBA" id="ARBA00022475"/>
    </source>
</evidence>
<dbReference type="Proteomes" id="UP000314986">
    <property type="component" value="Unassembled WGS sequence"/>
</dbReference>
<dbReference type="PROSITE" id="PS50259">
    <property type="entry name" value="G_PROTEIN_RECEP_F3_4"/>
    <property type="match status" value="1"/>
</dbReference>
<evidence type="ECO:0000256" key="2">
    <source>
        <dbReference type="ARBA" id="ARBA00007242"/>
    </source>
</evidence>
<feature type="domain" description="G-protein coupled receptors family 3 profile" evidence="13">
    <location>
        <begin position="605"/>
        <end position="866"/>
    </location>
</feature>
<evidence type="ECO:0000256" key="5">
    <source>
        <dbReference type="ARBA" id="ARBA00022729"/>
    </source>
</evidence>
<dbReference type="CDD" id="cd06364">
    <property type="entry name" value="PBP1_CaSR"/>
    <property type="match status" value="1"/>
</dbReference>
<dbReference type="GO" id="GO:0004930">
    <property type="term" value="F:G protein-coupled receptor activity"/>
    <property type="evidence" value="ECO:0007669"/>
    <property type="project" value="UniProtKB-KW"/>
</dbReference>
<dbReference type="GeneTree" id="ENSGT01150000286997"/>
<dbReference type="PRINTS" id="PR00248">
    <property type="entry name" value="GPCRMGR"/>
</dbReference>
<evidence type="ECO:0000256" key="9">
    <source>
        <dbReference type="ARBA" id="ARBA00023170"/>
    </source>
</evidence>
<keyword evidence="11" id="KW-0807">Transducer</keyword>
<dbReference type="Pfam" id="PF00003">
    <property type="entry name" value="7tm_3"/>
    <property type="match status" value="1"/>
</dbReference>
<dbReference type="PROSITE" id="PS00981">
    <property type="entry name" value="G_PROTEIN_RECEP_F3_3"/>
    <property type="match status" value="1"/>
</dbReference>
<dbReference type="InterPro" id="IPR017979">
    <property type="entry name" value="GPCR_3_CS"/>
</dbReference>
<dbReference type="InterPro" id="IPR017978">
    <property type="entry name" value="GPCR_3_C"/>
</dbReference>
<dbReference type="InterPro" id="IPR038550">
    <property type="entry name" value="GPCR_3_9-Cys_sf"/>
</dbReference>
<dbReference type="FunFam" id="2.10.50.30:FF:000002">
    <property type="entry name" value="Vomeronasal 2 receptor, h1"/>
    <property type="match status" value="1"/>
</dbReference>
<feature type="transmembrane region" description="Helical" evidence="12">
    <location>
        <begin position="831"/>
        <end position="854"/>
    </location>
</feature>
<keyword evidence="5" id="KW-0732">Signal</keyword>
<reference evidence="14" key="5">
    <citation type="submission" date="2025-09" db="UniProtKB">
        <authorList>
            <consortium name="Ensembl"/>
        </authorList>
    </citation>
    <scope>IDENTIFICATION</scope>
</reference>
<accession>A0A4W3I9G5</accession>
<dbReference type="OMA" id="GQCADIS"/>
<evidence type="ECO:0000256" key="10">
    <source>
        <dbReference type="ARBA" id="ARBA00023180"/>
    </source>
</evidence>
<keyword evidence="9" id="KW-0675">Receptor</keyword>
<comment type="subcellular location">
    <subcellularLocation>
        <location evidence="1">Cell membrane</location>
        <topology evidence="1">Multi-pass membrane protein</topology>
    </subcellularLocation>
</comment>
<dbReference type="SUPFAM" id="SSF53822">
    <property type="entry name" value="Periplasmic binding protein-like I"/>
    <property type="match status" value="1"/>
</dbReference>
<feature type="transmembrane region" description="Helical" evidence="12">
    <location>
        <begin position="763"/>
        <end position="787"/>
    </location>
</feature>
<keyword evidence="8 12" id="KW-0472">Membrane</keyword>
<dbReference type="CDD" id="cd15283">
    <property type="entry name" value="7tmC_V2R_pheromone"/>
    <property type="match status" value="1"/>
</dbReference>
<keyword evidence="4 12" id="KW-0812">Transmembrane</keyword>
<reference evidence="14" key="4">
    <citation type="submission" date="2025-08" db="UniProtKB">
        <authorList>
            <consortium name="Ensembl"/>
        </authorList>
    </citation>
    <scope>IDENTIFICATION</scope>
</reference>
<dbReference type="GO" id="GO:0005886">
    <property type="term" value="C:plasma membrane"/>
    <property type="evidence" value="ECO:0007669"/>
    <property type="project" value="UniProtKB-SubCell"/>
</dbReference>
<dbReference type="PRINTS" id="PR00592">
    <property type="entry name" value="CASENSINGR"/>
</dbReference>
<evidence type="ECO:0000313" key="15">
    <source>
        <dbReference type="Proteomes" id="UP000314986"/>
    </source>
</evidence>
<keyword evidence="7" id="KW-0297">G-protein coupled receptor</keyword>
<dbReference type="InParanoid" id="A0A4W3I9G5"/>
<dbReference type="Pfam" id="PF07562">
    <property type="entry name" value="NCD3G"/>
    <property type="match status" value="1"/>
</dbReference>
<keyword evidence="6 12" id="KW-1133">Transmembrane helix</keyword>
<evidence type="ECO:0000259" key="13">
    <source>
        <dbReference type="PROSITE" id="PS50259"/>
    </source>
</evidence>
<dbReference type="InterPro" id="IPR011500">
    <property type="entry name" value="GPCR_3_9-Cys_dom"/>
</dbReference>
<keyword evidence="15" id="KW-1185">Reference proteome</keyword>
<dbReference type="InterPro" id="IPR001828">
    <property type="entry name" value="ANF_lig-bd_rcpt"/>
</dbReference>
<dbReference type="InterPro" id="IPR000337">
    <property type="entry name" value="GPCR_3"/>
</dbReference>
<comment type="similarity">
    <text evidence="2">Belongs to the G-protein coupled receptor 3 family.</text>
</comment>
<reference evidence="15" key="3">
    <citation type="journal article" date="2014" name="Nature">
        <title>Elephant shark genome provides unique insights into gnathostome evolution.</title>
        <authorList>
            <consortium name="International Elephant Shark Genome Sequencing Consortium"/>
            <person name="Venkatesh B."/>
            <person name="Lee A.P."/>
            <person name="Ravi V."/>
            <person name="Maurya A.K."/>
            <person name="Lian M.M."/>
            <person name="Swann J.B."/>
            <person name="Ohta Y."/>
            <person name="Flajnik M.F."/>
            <person name="Sutoh Y."/>
            <person name="Kasahara M."/>
            <person name="Hoon S."/>
            <person name="Gangu V."/>
            <person name="Roy S.W."/>
            <person name="Irimia M."/>
            <person name="Korzh V."/>
            <person name="Kondrychyn I."/>
            <person name="Lim Z.W."/>
            <person name="Tay B.H."/>
            <person name="Tohari S."/>
            <person name="Kong K.W."/>
            <person name="Ho S."/>
            <person name="Lorente-Galdos B."/>
            <person name="Quilez J."/>
            <person name="Marques-Bonet T."/>
            <person name="Raney B.J."/>
            <person name="Ingham P.W."/>
            <person name="Tay A."/>
            <person name="Hillier L.W."/>
            <person name="Minx P."/>
            <person name="Boehm T."/>
            <person name="Wilson R.K."/>
            <person name="Brenner S."/>
            <person name="Warren W.C."/>
        </authorList>
    </citation>
    <scope>NUCLEOTIDE SEQUENCE [LARGE SCALE GENOMIC DNA]</scope>
</reference>
<dbReference type="InterPro" id="IPR000068">
    <property type="entry name" value="GPCR_3_Ca_sens_rcpt-rel"/>
</dbReference>
<keyword evidence="10" id="KW-0325">Glycoprotein</keyword>
<reference evidence="15" key="1">
    <citation type="journal article" date="2006" name="Science">
        <title>Ancient noncoding elements conserved in the human genome.</title>
        <authorList>
            <person name="Venkatesh B."/>
            <person name="Kirkness E.F."/>
            <person name="Loh Y.H."/>
            <person name="Halpern A.L."/>
            <person name="Lee A.P."/>
            <person name="Johnson J."/>
            <person name="Dandona N."/>
            <person name="Viswanathan L.D."/>
            <person name="Tay A."/>
            <person name="Venter J.C."/>
            <person name="Strausberg R.L."/>
            <person name="Brenner S."/>
        </authorList>
    </citation>
    <scope>NUCLEOTIDE SEQUENCE [LARGE SCALE GENOMIC DNA]</scope>
</reference>
<reference evidence="15" key="2">
    <citation type="journal article" date="2007" name="PLoS Biol.">
        <title>Survey sequencing and comparative analysis of the elephant shark (Callorhinchus milii) genome.</title>
        <authorList>
            <person name="Venkatesh B."/>
            <person name="Kirkness E.F."/>
            <person name="Loh Y.H."/>
            <person name="Halpern A.L."/>
            <person name="Lee A.P."/>
            <person name="Johnson J."/>
            <person name="Dandona N."/>
            <person name="Viswanathan L.D."/>
            <person name="Tay A."/>
            <person name="Venter J.C."/>
            <person name="Strausberg R.L."/>
            <person name="Brenner S."/>
        </authorList>
    </citation>
    <scope>NUCLEOTIDE SEQUENCE [LARGE SCALE GENOMIC DNA]</scope>
</reference>
<evidence type="ECO:0000256" key="7">
    <source>
        <dbReference type="ARBA" id="ARBA00023040"/>
    </source>
</evidence>
<evidence type="ECO:0000256" key="12">
    <source>
        <dbReference type="SAM" id="Phobius"/>
    </source>
</evidence>
<name>A0A4W3I9G5_CALMI</name>
<evidence type="ECO:0000313" key="14">
    <source>
        <dbReference type="Ensembl" id="ENSCMIP00000023643.1"/>
    </source>
</evidence>
<dbReference type="Gene3D" id="2.10.50.30">
    <property type="entry name" value="GPCR, family 3, nine cysteines domain"/>
    <property type="match status" value="1"/>
</dbReference>
<evidence type="ECO:0000256" key="6">
    <source>
        <dbReference type="ARBA" id="ARBA00022989"/>
    </source>
</evidence>
<evidence type="ECO:0000256" key="4">
    <source>
        <dbReference type="ARBA" id="ARBA00022692"/>
    </source>
</evidence>
<feature type="transmembrane region" description="Helical" evidence="12">
    <location>
        <begin position="719"/>
        <end position="738"/>
    </location>
</feature>
<dbReference type="Ensembl" id="ENSCMIT00000024044.1">
    <property type="protein sequence ID" value="ENSCMIP00000023643.1"/>
    <property type="gene ID" value="ENSCMIG00000010545.1"/>
</dbReference>
<keyword evidence="3" id="KW-1003">Cell membrane</keyword>
<protein>
    <submittedName>
        <fullName evidence="14">Extracellular calcium-sensing receptor-like</fullName>
    </submittedName>
</protein>
<feature type="transmembrane region" description="Helical" evidence="12">
    <location>
        <begin position="605"/>
        <end position="629"/>
    </location>
</feature>
<dbReference type="Pfam" id="PF01094">
    <property type="entry name" value="ANF_receptor"/>
    <property type="match status" value="1"/>
</dbReference>
<proteinExistence type="inferred from homology"/>
<dbReference type="PANTHER" id="PTHR24061">
    <property type="entry name" value="CALCIUM-SENSING RECEPTOR-RELATED"/>
    <property type="match status" value="1"/>
</dbReference>
<evidence type="ECO:0000256" key="8">
    <source>
        <dbReference type="ARBA" id="ARBA00023136"/>
    </source>
</evidence>
<feature type="transmembrane region" description="Helical" evidence="12">
    <location>
        <begin position="799"/>
        <end position="819"/>
    </location>
</feature>
<dbReference type="PANTHER" id="PTHR24061:SF0">
    <property type="entry name" value="C-FAMILY ODORANT RECEPTOR OLFCT1"/>
    <property type="match status" value="1"/>
</dbReference>
<dbReference type="InterPro" id="IPR028082">
    <property type="entry name" value="Peripla_BP_I"/>
</dbReference>